<dbReference type="AlphaFoldDB" id="A0AAV8PZP8"/>
<evidence type="ECO:0000313" key="3">
    <source>
        <dbReference type="Proteomes" id="UP001222027"/>
    </source>
</evidence>
<organism evidence="2 3">
    <name type="scientific">Ensete ventricosum</name>
    <name type="common">Abyssinian banana</name>
    <name type="synonym">Musa ensete</name>
    <dbReference type="NCBI Taxonomy" id="4639"/>
    <lineage>
        <taxon>Eukaryota</taxon>
        <taxon>Viridiplantae</taxon>
        <taxon>Streptophyta</taxon>
        <taxon>Embryophyta</taxon>
        <taxon>Tracheophyta</taxon>
        <taxon>Spermatophyta</taxon>
        <taxon>Magnoliopsida</taxon>
        <taxon>Liliopsida</taxon>
        <taxon>Zingiberales</taxon>
        <taxon>Musaceae</taxon>
        <taxon>Ensete</taxon>
    </lineage>
</organism>
<feature type="compositionally biased region" description="Basic and acidic residues" evidence="1">
    <location>
        <begin position="79"/>
        <end position="96"/>
    </location>
</feature>
<keyword evidence="3" id="KW-1185">Reference proteome</keyword>
<dbReference type="EMBL" id="JAQQAF010000008">
    <property type="protein sequence ID" value="KAJ8466403.1"/>
    <property type="molecule type" value="Genomic_DNA"/>
</dbReference>
<dbReference type="Proteomes" id="UP001222027">
    <property type="component" value="Unassembled WGS sequence"/>
</dbReference>
<accession>A0AAV8PZP8</accession>
<reference evidence="2 3" key="1">
    <citation type="submission" date="2022-12" db="EMBL/GenBank/DDBJ databases">
        <title>Chromosome-scale assembly of the Ensete ventricosum genome.</title>
        <authorList>
            <person name="Dussert Y."/>
            <person name="Stocks J."/>
            <person name="Wendawek A."/>
            <person name="Woldeyes F."/>
            <person name="Nichols R.A."/>
            <person name="Borrell J.S."/>
        </authorList>
    </citation>
    <scope>NUCLEOTIDE SEQUENCE [LARGE SCALE GENOMIC DNA]</scope>
    <source>
        <strain evidence="3">cv. Maze</strain>
        <tissue evidence="2">Seeds</tissue>
    </source>
</reference>
<feature type="compositionally biased region" description="Basic residues" evidence="1">
    <location>
        <begin position="97"/>
        <end position="109"/>
    </location>
</feature>
<feature type="region of interest" description="Disordered" evidence="1">
    <location>
        <begin position="76"/>
        <end position="109"/>
    </location>
</feature>
<name>A0AAV8PZP8_ENSVE</name>
<sequence length="109" mass="12315">MIGSASFYLFRFLYETVSPGSKVFWLRVKDASCLLCLVDWKNWNRAFASSIYADMVKLKILKGMLCVPIGRPASSPVREAPDGVTKKHPAEGEVTHPNKRTKLGTRKWL</sequence>
<gene>
    <name evidence="2" type="ORF">OPV22_028955</name>
</gene>
<comment type="caution">
    <text evidence="2">The sequence shown here is derived from an EMBL/GenBank/DDBJ whole genome shotgun (WGS) entry which is preliminary data.</text>
</comment>
<proteinExistence type="predicted"/>
<evidence type="ECO:0000256" key="1">
    <source>
        <dbReference type="SAM" id="MobiDB-lite"/>
    </source>
</evidence>
<protein>
    <submittedName>
        <fullName evidence="2">Uncharacterized protein</fullName>
    </submittedName>
</protein>
<evidence type="ECO:0000313" key="2">
    <source>
        <dbReference type="EMBL" id="KAJ8466403.1"/>
    </source>
</evidence>